<dbReference type="InterPro" id="IPR055170">
    <property type="entry name" value="GFO_IDH_MocA-like_dom"/>
</dbReference>
<keyword evidence="1" id="KW-0560">Oxidoreductase</keyword>
<sequence>MSSPETPIRIGIVGTGFIARAHAEAYRRVRDLGTGRPVELASVASRRLDNARSFADRHGIRDAMDDWRGLVGADVDLVDVCTPNDSHVEIAGAAIDAGHDVVCEKPLGRDATEARGLADRVEASTRRLFCVFNYRFVPAVALIAELVRSGEFGDLHGFRFDYSQDWGLGEGTGWKFDGVAAGSGSVGDLGSHAFDLLRALVGPIDWISARTTTVAPGRSVDDAFVSLVTTVGGVSGTVSSSRVVPGAKNRLALEITGTRGAVSWNLERLNEITVVRETPGGFERTTRLVTRSADPSIDRWWPEGHVLGWEAAMFGNLAAVIETLSGRADWWALPPADHRDGLAAALAVDATLASAADATAGAATVAPVGGES</sequence>
<evidence type="ECO:0000259" key="3">
    <source>
        <dbReference type="Pfam" id="PF22725"/>
    </source>
</evidence>
<dbReference type="AlphaFoldDB" id="A0A8J3UKM9"/>
<dbReference type="Gene3D" id="3.30.360.10">
    <property type="entry name" value="Dihydrodipicolinate Reductase, domain 2"/>
    <property type="match status" value="1"/>
</dbReference>
<dbReference type="RefSeq" id="WP_203976239.1">
    <property type="nucleotide sequence ID" value="NZ_BAAAKY010000050.1"/>
</dbReference>
<evidence type="ECO:0000313" key="4">
    <source>
        <dbReference type="EMBL" id="GII47578.1"/>
    </source>
</evidence>
<feature type="domain" description="Gfo/Idh/MocA-like oxidoreductase N-terminal" evidence="2">
    <location>
        <begin position="8"/>
        <end position="129"/>
    </location>
</feature>
<comment type="caution">
    <text evidence="4">The sequence shown here is derived from an EMBL/GenBank/DDBJ whole genome shotgun (WGS) entry which is preliminary data.</text>
</comment>
<dbReference type="InterPro" id="IPR036291">
    <property type="entry name" value="NAD(P)-bd_dom_sf"/>
</dbReference>
<dbReference type="SUPFAM" id="SSF55347">
    <property type="entry name" value="Glyceraldehyde-3-phosphate dehydrogenase-like, C-terminal domain"/>
    <property type="match status" value="1"/>
</dbReference>
<evidence type="ECO:0000313" key="5">
    <source>
        <dbReference type="Proteomes" id="UP000644610"/>
    </source>
</evidence>
<dbReference type="PANTHER" id="PTHR43818">
    <property type="entry name" value="BCDNA.GH03377"/>
    <property type="match status" value="1"/>
</dbReference>
<dbReference type="InterPro" id="IPR050463">
    <property type="entry name" value="Gfo/Idh/MocA_oxidrdct_glycsds"/>
</dbReference>
<feature type="domain" description="GFO/IDH/MocA-like oxidoreductase" evidence="3">
    <location>
        <begin position="142"/>
        <end position="262"/>
    </location>
</feature>
<gene>
    <name evidence="4" type="ORF">Psi02_40020</name>
</gene>
<organism evidence="4 5">
    <name type="scientific">Planotetraspora silvatica</name>
    <dbReference type="NCBI Taxonomy" id="234614"/>
    <lineage>
        <taxon>Bacteria</taxon>
        <taxon>Bacillati</taxon>
        <taxon>Actinomycetota</taxon>
        <taxon>Actinomycetes</taxon>
        <taxon>Streptosporangiales</taxon>
        <taxon>Streptosporangiaceae</taxon>
        <taxon>Planotetraspora</taxon>
    </lineage>
</organism>
<dbReference type="Gene3D" id="3.40.50.720">
    <property type="entry name" value="NAD(P)-binding Rossmann-like Domain"/>
    <property type="match status" value="1"/>
</dbReference>
<dbReference type="Pfam" id="PF22725">
    <property type="entry name" value="GFO_IDH_MocA_C3"/>
    <property type="match status" value="1"/>
</dbReference>
<reference evidence="4" key="1">
    <citation type="submission" date="2021-01" db="EMBL/GenBank/DDBJ databases">
        <title>Whole genome shotgun sequence of Planotetraspora silvatica NBRC 100141.</title>
        <authorList>
            <person name="Komaki H."/>
            <person name="Tamura T."/>
        </authorList>
    </citation>
    <scope>NUCLEOTIDE SEQUENCE</scope>
    <source>
        <strain evidence="4">NBRC 100141</strain>
    </source>
</reference>
<dbReference type="GO" id="GO:0016491">
    <property type="term" value="F:oxidoreductase activity"/>
    <property type="evidence" value="ECO:0007669"/>
    <property type="project" value="UniProtKB-KW"/>
</dbReference>
<evidence type="ECO:0000259" key="2">
    <source>
        <dbReference type="Pfam" id="PF01408"/>
    </source>
</evidence>
<dbReference type="InterPro" id="IPR000683">
    <property type="entry name" value="Gfo/Idh/MocA-like_OxRdtase_N"/>
</dbReference>
<dbReference type="PANTHER" id="PTHR43818:SF11">
    <property type="entry name" value="BCDNA.GH03377"/>
    <property type="match status" value="1"/>
</dbReference>
<proteinExistence type="predicted"/>
<evidence type="ECO:0000256" key="1">
    <source>
        <dbReference type="ARBA" id="ARBA00023002"/>
    </source>
</evidence>
<protein>
    <submittedName>
        <fullName evidence="4">Oxidoreductase</fullName>
    </submittedName>
</protein>
<name>A0A8J3UKM9_9ACTN</name>
<accession>A0A8J3UKM9</accession>
<dbReference type="Proteomes" id="UP000644610">
    <property type="component" value="Unassembled WGS sequence"/>
</dbReference>
<dbReference type="Pfam" id="PF01408">
    <property type="entry name" value="GFO_IDH_MocA"/>
    <property type="match status" value="1"/>
</dbReference>
<dbReference type="GO" id="GO:0000166">
    <property type="term" value="F:nucleotide binding"/>
    <property type="evidence" value="ECO:0007669"/>
    <property type="project" value="InterPro"/>
</dbReference>
<dbReference type="EMBL" id="BOOQ01000026">
    <property type="protein sequence ID" value="GII47578.1"/>
    <property type="molecule type" value="Genomic_DNA"/>
</dbReference>
<dbReference type="SUPFAM" id="SSF51735">
    <property type="entry name" value="NAD(P)-binding Rossmann-fold domains"/>
    <property type="match status" value="1"/>
</dbReference>
<keyword evidence="5" id="KW-1185">Reference proteome</keyword>